<evidence type="ECO:0000313" key="2">
    <source>
        <dbReference type="EMBL" id="TJZ97044.1"/>
    </source>
</evidence>
<evidence type="ECO:0000256" key="1">
    <source>
        <dbReference type="SAM" id="Phobius"/>
    </source>
</evidence>
<keyword evidence="3" id="KW-1185">Reference proteome</keyword>
<dbReference type="Proteomes" id="UP000305778">
    <property type="component" value="Unassembled WGS sequence"/>
</dbReference>
<dbReference type="OrthoDB" id="4241962at2"/>
<name>A0A4U0S9Q3_9ACTN</name>
<gene>
    <name evidence="2" type="ORF">FCI23_50235</name>
</gene>
<evidence type="ECO:0000313" key="3">
    <source>
        <dbReference type="Proteomes" id="UP000305778"/>
    </source>
</evidence>
<organism evidence="2 3">
    <name type="scientific">Actinacidiphila oryziradicis</name>
    <dbReference type="NCBI Taxonomy" id="2571141"/>
    <lineage>
        <taxon>Bacteria</taxon>
        <taxon>Bacillati</taxon>
        <taxon>Actinomycetota</taxon>
        <taxon>Actinomycetes</taxon>
        <taxon>Kitasatosporales</taxon>
        <taxon>Streptomycetaceae</taxon>
        <taxon>Actinacidiphila</taxon>
    </lineage>
</organism>
<dbReference type="AlphaFoldDB" id="A0A4U0S9Q3"/>
<keyword evidence="1" id="KW-0472">Membrane</keyword>
<keyword evidence="1" id="KW-1133">Transmembrane helix</keyword>
<reference evidence="2 3" key="1">
    <citation type="submission" date="2019-04" db="EMBL/GenBank/DDBJ databases">
        <title>Streptomyces oryziradicis sp. nov., a novel actinomycete isolated from rhizosphere soil of rice (Oryza sativa L.).</title>
        <authorList>
            <person name="Li C."/>
        </authorList>
    </citation>
    <scope>NUCLEOTIDE SEQUENCE [LARGE SCALE GENOMIC DNA]</scope>
    <source>
        <strain evidence="2 3">NEAU-C40</strain>
    </source>
</reference>
<keyword evidence="1" id="KW-0812">Transmembrane</keyword>
<accession>A0A4U0S9Q3</accession>
<comment type="caution">
    <text evidence="2">The sequence shown here is derived from an EMBL/GenBank/DDBJ whole genome shotgun (WGS) entry which is preliminary data.</text>
</comment>
<dbReference type="EMBL" id="SUMC01000151">
    <property type="protein sequence ID" value="TJZ97044.1"/>
    <property type="molecule type" value="Genomic_DNA"/>
</dbReference>
<sequence>MIVDTGAPRRTRRWLVKAVVTALVVLLALWLGPATWRKVQDVSEGPDAAAPSCSWPVDIQKGNSDQAGLIRCYLRAVAQHSVSELRAVVPSPDNSGPIGFSTADFTHTHDVNSGTTTATVVGNESDSADATVVIRYADRARDQLEIHLANPSSAHSWRFWNLGTHPSDANPPPDARR</sequence>
<protein>
    <submittedName>
        <fullName evidence="2">Uncharacterized protein</fullName>
    </submittedName>
</protein>
<feature type="transmembrane region" description="Helical" evidence="1">
    <location>
        <begin position="14"/>
        <end position="32"/>
    </location>
</feature>
<dbReference type="RefSeq" id="WP_136730662.1">
    <property type="nucleotide sequence ID" value="NZ_SUMC01000151.1"/>
</dbReference>
<proteinExistence type="predicted"/>